<name>A0AA40BUE6_9PEZI</name>
<gene>
    <name evidence="2" type="ORF">B0T14DRAFT_291539</name>
</gene>
<feature type="transmembrane region" description="Helical" evidence="1">
    <location>
        <begin position="706"/>
        <end position="733"/>
    </location>
</feature>
<dbReference type="EMBL" id="JAULSU010000006">
    <property type="protein sequence ID" value="KAK0614017.1"/>
    <property type="molecule type" value="Genomic_DNA"/>
</dbReference>
<dbReference type="AlphaFoldDB" id="A0AA40BUE6"/>
<comment type="caution">
    <text evidence="2">The sequence shown here is derived from an EMBL/GenBank/DDBJ whole genome shotgun (WGS) entry which is preliminary data.</text>
</comment>
<evidence type="ECO:0000256" key="1">
    <source>
        <dbReference type="SAM" id="Phobius"/>
    </source>
</evidence>
<protein>
    <submittedName>
        <fullName evidence="2">Uncharacterized protein</fullName>
    </submittedName>
</protein>
<proteinExistence type="predicted"/>
<dbReference type="Proteomes" id="UP001175000">
    <property type="component" value="Unassembled WGS sequence"/>
</dbReference>
<keyword evidence="1" id="KW-0472">Membrane</keyword>
<reference evidence="2" key="1">
    <citation type="submission" date="2023-06" db="EMBL/GenBank/DDBJ databases">
        <title>Genome-scale phylogeny and comparative genomics of the fungal order Sordariales.</title>
        <authorList>
            <consortium name="Lawrence Berkeley National Laboratory"/>
            <person name="Hensen N."/>
            <person name="Bonometti L."/>
            <person name="Westerberg I."/>
            <person name="Brannstrom I.O."/>
            <person name="Guillou S."/>
            <person name="Cros-Aarteil S."/>
            <person name="Calhoun S."/>
            <person name="Haridas S."/>
            <person name="Kuo A."/>
            <person name="Mondo S."/>
            <person name="Pangilinan J."/>
            <person name="Riley R."/>
            <person name="Labutti K."/>
            <person name="Andreopoulos B."/>
            <person name="Lipzen A."/>
            <person name="Chen C."/>
            <person name="Yanf M."/>
            <person name="Daum C."/>
            <person name="Ng V."/>
            <person name="Clum A."/>
            <person name="Steindorff A."/>
            <person name="Ohm R."/>
            <person name="Martin F."/>
            <person name="Silar P."/>
            <person name="Natvig D."/>
            <person name="Lalanne C."/>
            <person name="Gautier V."/>
            <person name="Ament-Velasquez S.L."/>
            <person name="Kruys A."/>
            <person name="Hutchinson M.I."/>
            <person name="Powell A.J."/>
            <person name="Barry K."/>
            <person name="Miller A.N."/>
            <person name="Grigoriev I.V."/>
            <person name="Debuchy R."/>
            <person name="Gladieux P."/>
            <person name="Thoren M.H."/>
            <person name="Johannesson H."/>
        </authorList>
    </citation>
    <scope>NUCLEOTIDE SEQUENCE</scope>
    <source>
        <strain evidence="2">CBS 606.72</strain>
    </source>
</reference>
<keyword evidence="3" id="KW-1185">Reference proteome</keyword>
<sequence length="813" mass="87669">MSSIVTRTVGELTVGHVAGIIAAGVVIVRFVCPAILTYVLAGLLRDTETASTWTVANVGLQASIWTTLLRTDSTSSGGTARTLIRVTCKALPVMALLTAVVGIVTPLGLGEALAAGPARPGTFEYIQDDSAYGQGTSLRGQHSPSRICIGEHQGRRAPAGVCPGSNTELVFIDRPDGGGYTIDLPKGYNTSIPDETREIFSSGTGSSTVSNFFDIEYRQLSTEINPSFGDARFSVGMFRTLDSSILDDKYKVVEGLVVDAVHGGVGFRNHTIPVGVSRGAVWEEDILFVEPSTVCVDTNLTFTFNFVVDKNGSTNSIENLVLTDRGGFSRMNTTLPPLVVVDGQTDPELQQRAYKAAWLNNAFTMLYLNVTNEKDKPRQGMKSFSYMDSEIGKDFPMSQRATDGYEYLGLDNVFGSYLHLDGSIVGLKGGRNYSNPFNVSQVEFDSINDICAGTIRANRVNLTNIFAACGLLRGAPKRVDGGSSLVFESGSKWSSPLHACASSVRATIKTVQFRYNTTGIAALEVLAITPKLYATEADAPLWGLEDSGNRMDDFNPIWGLVSPEYATRKNVTTVRKAHFNLIGTSEPSAFGADGSDTIHIGSDQNLAGADFAQKSMNTVYRAVAAGGEWPIDLRGAASMSVFRRWQNMSADAATAGKIIDLMWTDVATSAVVGTRGMLGEVNSGTKPAGEVLIHPISNRITYDVRYAIPAAILIVWTGVIFLIALLCTCCCGGRAGFKTLRRRIEQLSVGRVFTTFLYPQESTLTMPAKQWRPSNGLKTITVDVVSRRAGEEMPYSRNGEGRETYGLIGTQKR</sequence>
<feature type="transmembrane region" description="Helical" evidence="1">
    <location>
        <begin position="20"/>
        <end position="41"/>
    </location>
</feature>
<evidence type="ECO:0000313" key="3">
    <source>
        <dbReference type="Proteomes" id="UP001175000"/>
    </source>
</evidence>
<accession>A0AA40BUE6</accession>
<keyword evidence="1" id="KW-1133">Transmembrane helix</keyword>
<evidence type="ECO:0000313" key="2">
    <source>
        <dbReference type="EMBL" id="KAK0614017.1"/>
    </source>
</evidence>
<keyword evidence="1" id="KW-0812">Transmembrane</keyword>
<organism evidence="2 3">
    <name type="scientific">Immersiella caudata</name>
    <dbReference type="NCBI Taxonomy" id="314043"/>
    <lineage>
        <taxon>Eukaryota</taxon>
        <taxon>Fungi</taxon>
        <taxon>Dikarya</taxon>
        <taxon>Ascomycota</taxon>
        <taxon>Pezizomycotina</taxon>
        <taxon>Sordariomycetes</taxon>
        <taxon>Sordariomycetidae</taxon>
        <taxon>Sordariales</taxon>
        <taxon>Lasiosphaeriaceae</taxon>
        <taxon>Immersiella</taxon>
    </lineage>
</organism>
<feature type="transmembrane region" description="Helical" evidence="1">
    <location>
        <begin position="90"/>
        <end position="109"/>
    </location>
</feature>